<dbReference type="CDD" id="cd00609">
    <property type="entry name" value="AAT_like"/>
    <property type="match status" value="1"/>
</dbReference>
<name>A0A1H0KQD6_9PSEU</name>
<evidence type="ECO:0000313" key="7">
    <source>
        <dbReference type="EMBL" id="SDO57982.1"/>
    </source>
</evidence>
<dbReference type="Gene3D" id="3.40.640.10">
    <property type="entry name" value="Type I PLP-dependent aspartate aminotransferase-like (Major domain)"/>
    <property type="match status" value="1"/>
</dbReference>
<dbReference type="PROSITE" id="PS50949">
    <property type="entry name" value="HTH_GNTR"/>
    <property type="match status" value="1"/>
</dbReference>
<dbReference type="PANTHER" id="PTHR46577">
    <property type="entry name" value="HTH-TYPE TRANSCRIPTIONAL REGULATORY PROTEIN GABR"/>
    <property type="match status" value="1"/>
</dbReference>
<comment type="similarity">
    <text evidence="1">In the C-terminal section; belongs to the class-I pyridoxal-phosphate-dependent aminotransferase family.</text>
</comment>
<dbReference type="InterPro" id="IPR051446">
    <property type="entry name" value="HTH_trans_reg/aminotransferase"/>
</dbReference>
<dbReference type="AlphaFoldDB" id="A0A1H0KQD6"/>
<dbReference type="Proteomes" id="UP000199691">
    <property type="component" value="Unassembled WGS sequence"/>
</dbReference>
<evidence type="ECO:0000256" key="4">
    <source>
        <dbReference type="ARBA" id="ARBA00023125"/>
    </source>
</evidence>
<dbReference type="InterPro" id="IPR004839">
    <property type="entry name" value="Aminotransferase_I/II_large"/>
</dbReference>
<evidence type="ECO:0000256" key="1">
    <source>
        <dbReference type="ARBA" id="ARBA00005384"/>
    </source>
</evidence>
<keyword evidence="4" id="KW-0238">DNA-binding</keyword>
<keyword evidence="7" id="KW-0808">Transferase</keyword>
<dbReference type="GO" id="GO:0008483">
    <property type="term" value="F:transaminase activity"/>
    <property type="evidence" value="ECO:0007669"/>
    <property type="project" value="UniProtKB-KW"/>
</dbReference>
<dbReference type="OrthoDB" id="3496182at2"/>
<dbReference type="STRING" id="641025.SAMN05421507_10324"/>
<keyword evidence="7" id="KW-0032">Aminotransferase</keyword>
<dbReference type="PANTHER" id="PTHR46577:SF1">
    <property type="entry name" value="HTH-TYPE TRANSCRIPTIONAL REGULATORY PROTEIN GABR"/>
    <property type="match status" value="1"/>
</dbReference>
<dbReference type="SMART" id="SM00345">
    <property type="entry name" value="HTH_GNTR"/>
    <property type="match status" value="1"/>
</dbReference>
<dbReference type="SUPFAM" id="SSF53383">
    <property type="entry name" value="PLP-dependent transferases"/>
    <property type="match status" value="1"/>
</dbReference>
<proteinExistence type="inferred from homology"/>
<dbReference type="GO" id="GO:0003677">
    <property type="term" value="F:DNA binding"/>
    <property type="evidence" value="ECO:0007669"/>
    <property type="project" value="UniProtKB-KW"/>
</dbReference>
<keyword evidence="2" id="KW-0663">Pyridoxal phosphate</keyword>
<protein>
    <submittedName>
        <fullName evidence="7">GntR family transcriptional regulator / MocR family aminotransferase</fullName>
    </submittedName>
</protein>
<dbReference type="GO" id="GO:0003700">
    <property type="term" value="F:DNA-binding transcription factor activity"/>
    <property type="evidence" value="ECO:0007669"/>
    <property type="project" value="InterPro"/>
</dbReference>
<keyword evidence="5" id="KW-0804">Transcription</keyword>
<evidence type="ECO:0000313" key="8">
    <source>
        <dbReference type="Proteomes" id="UP000199691"/>
    </source>
</evidence>
<reference evidence="8" key="1">
    <citation type="submission" date="2016-10" db="EMBL/GenBank/DDBJ databases">
        <authorList>
            <person name="Varghese N."/>
            <person name="Submissions S."/>
        </authorList>
    </citation>
    <scope>NUCLEOTIDE SEQUENCE [LARGE SCALE GENOMIC DNA]</scope>
    <source>
        <strain evidence="8">CGMCC 4.6609</strain>
    </source>
</reference>
<evidence type="ECO:0000256" key="2">
    <source>
        <dbReference type="ARBA" id="ARBA00022898"/>
    </source>
</evidence>
<dbReference type="Gene3D" id="1.10.10.10">
    <property type="entry name" value="Winged helix-like DNA-binding domain superfamily/Winged helix DNA-binding domain"/>
    <property type="match status" value="1"/>
</dbReference>
<gene>
    <name evidence="7" type="ORF">SAMN05421507_10324</name>
</gene>
<organism evidence="7 8">
    <name type="scientific">Lentzea jiangxiensis</name>
    <dbReference type="NCBI Taxonomy" id="641025"/>
    <lineage>
        <taxon>Bacteria</taxon>
        <taxon>Bacillati</taxon>
        <taxon>Actinomycetota</taxon>
        <taxon>Actinomycetes</taxon>
        <taxon>Pseudonocardiales</taxon>
        <taxon>Pseudonocardiaceae</taxon>
        <taxon>Lentzea</taxon>
    </lineage>
</organism>
<dbReference type="Pfam" id="PF00155">
    <property type="entry name" value="Aminotran_1_2"/>
    <property type="match status" value="1"/>
</dbReference>
<dbReference type="InterPro" id="IPR036390">
    <property type="entry name" value="WH_DNA-bd_sf"/>
</dbReference>
<dbReference type="Pfam" id="PF00392">
    <property type="entry name" value="GntR"/>
    <property type="match status" value="1"/>
</dbReference>
<dbReference type="EMBL" id="FNIX01000003">
    <property type="protein sequence ID" value="SDO57982.1"/>
    <property type="molecule type" value="Genomic_DNA"/>
</dbReference>
<dbReference type="SUPFAM" id="SSF46785">
    <property type="entry name" value="Winged helix' DNA-binding domain"/>
    <property type="match status" value="1"/>
</dbReference>
<evidence type="ECO:0000256" key="3">
    <source>
        <dbReference type="ARBA" id="ARBA00023015"/>
    </source>
</evidence>
<keyword evidence="3" id="KW-0805">Transcription regulation</keyword>
<dbReference type="InterPro" id="IPR000524">
    <property type="entry name" value="Tscrpt_reg_HTH_GntR"/>
</dbReference>
<dbReference type="InterPro" id="IPR015424">
    <property type="entry name" value="PyrdxlP-dep_Trfase"/>
</dbReference>
<dbReference type="GO" id="GO:0030170">
    <property type="term" value="F:pyridoxal phosphate binding"/>
    <property type="evidence" value="ECO:0007669"/>
    <property type="project" value="InterPro"/>
</dbReference>
<dbReference type="InterPro" id="IPR036388">
    <property type="entry name" value="WH-like_DNA-bd_sf"/>
</dbReference>
<accession>A0A1H0KQD6</accession>
<sequence>MRDPESLTIPISLDRRARRPLQEQLAEQLATAVDRGQLAHGRRLPSTRTLAERLDVSRGVALAAYEVLYSRGYLESRRGSGTYVAGRPADRPAAVRALPATASRCELIDCTPGQATRDGFPLAAWRAAWRHASFQPPLTCDLPRGGLPELRQAVTEHLRRTRGLVSEDHEVLITTGAPQGVMHVLTALGARGRRVAVQDPAPQVLGQAVENAGATAVALPANRDGLWSGVVPPSCTAVVVSPDGQAPSGTVMPALRRRQLADWARRENGYLVAVAQDHIVPSAAPLPRLLQLAGTRVVAVGDFRTVFAPSLRVGYVLMHRSLLSDVTWSVCRGNDQPSAVAQSAMAHLLAGGHVTRRLRQLGRLFERKDALVRAALAPLRPAVRLAAPGTPGVTVVHLPDHVRAEQVHAELTLRGVAVPTLASFHLPGRPAGNALVLGHGHLPDRALRTALEELTAVLRAGRAVIDRASGL</sequence>
<evidence type="ECO:0000256" key="5">
    <source>
        <dbReference type="ARBA" id="ARBA00023163"/>
    </source>
</evidence>
<feature type="domain" description="HTH gntR-type" evidence="6">
    <location>
        <begin position="19"/>
        <end position="87"/>
    </location>
</feature>
<evidence type="ECO:0000259" key="6">
    <source>
        <dbReference type="PROSITE" id="PS50949"/>
    </source>
</evidence>
<dbReference type="CDD" id="cd07377">
    <property type="entry name" value="WHTH_GntR"/>
    <property type="match status" value="1"/>
</dbReference>
<dbReference type="InterPro" id="IPR015421">
    <property type="entry name" value="PyrdxlP-dep_Trfase_major"/>
</dbReference>
<keyword evidence="8" id="KW-1185">Reference proteome</keyword>